<dbReference type="AlphaFoldDB" id="A0A371IKG5"/>
<dbReference type="InterPro" id="IPR050490">
    <property type="entry name" value="Bact_solute-bd_prot1"/>
</dbReference>
<dbReference type="PANTHER" id="PTHR43649">
    <property type="entry name" value="ARABINOSE-BINDING PROTEIN-RELATED"/>
    <property type="match status" value="1"/>
</dbReference>
<keyword evidence="4" id="KW-0732">Signal</keyword>
<dbReference type="GO" id="GO:0030313">
    <property type="term" value="C:cell envelope"/>
    <property type="evidence" value="ECO:0007669"/>
    <property type="project" value="UniProtKB-SubCell"/>
</dbReference>
<gene>
    <name evidence="5" type="ORF">BBG48_007205</name>
</gene>
<dbReference type="STRING" id="1871336.BBG48_10150"/>
<dbReference type="EMBL" id="MBEW02000015">
    <property type="protein sequence ID" value="RDY20985.1"/>
    <property type="molecule type" value="Genomic_DNA"/>
</dbReference>
<accession>A0A371IKG5</accession>
<proteinExistence type="inferred from homology"/>
<evidence type="ECO:0000313" key="5">
    <source>
        <dbReference type="EMBL" id="RDY20985.1"/>
    </source>
</evidence>
<evidence type="ECO:0000256" key="1">
    <source>
        <dbReference type="ARBA" id="ARBA00004196"/>
    </source>
</evidence>
<comment type="caution">
    <text evidence="5">The sequence shown here is derived from an EMBL/GenBank/DDBJ whole genome shotgun (WGS) entry which is preliminary data.</text>
</comment>
<sequence>MGDIMKKIKVFLLICVVLSLSILTMSCNKDSKKSLLDPKKPTEITLWHYYFDENKYILESIIDDYNNTVGKEKGIIVKPIAQGTILNLEKTITDSANGVMNAKEMPNIFSSYIDKAVELYSKDKVVDLNDYLTQEDKDKFVPDFLQTSKSGEGNLLIVPILKSTEVLYINKTLFDEFAKEKNIDLSKLKTWAGISEIASLYHNNKNKYSTLTENSFFGFDSLPNYVVMASKQQGLEVVNYELKGLKLDKKVLRNIFDNYFKNIVNGNYYEAGKLRTENLKTGDIIAYIGSSSGAAYFPSEIGIDDKIIPVELEALPYPNFGNGENCAIQQGAGMAVAVAEPKKVEASVEFLKWFTDYEQNIRFASDSGYLPSVKEAYEKGKFDTFISELKQRDARLSNLVKVYEVAIEQIRNGKTYAVKPFDGAYECRNILSDTLQDITKKGLEQVNSGNNDLNYDEYFNKWIESIILDAQEKEIPYEEIN</sequence>
<keyword evidence="3" id="KW-0813">Transport</keyword>
<dbReference type="InterPro" id="IPR006059">
    <property type="entry name" value="SBP"/>
</dbReference>
<comment type="subcellular location">
    <subcellularLocation>
        <location evidence="1">Cell envelope</location>
    </subcellularLocation>
</comment>
<dbReference type="Proteomes" id="UP000093352">
    <property type="component" value="Unassembled WGS sequence"/>
</dbReference>
<dbReference type="PANTHER" id="PTHR43649:SF31">
    <property type="entry name" value="SN-GLYCEROL-3-PHOSPHATE-BINDING PERIPLASMIC PROTEIN UGPB"/>
    <property type="match status" value="1"/>
</dbReference>
<reference evidence="5 6" key="1">
    <citation type="journal article" date="2016" name="Genome Announc.">
        <title>Draft Genome Sequence of Criibacterium bergeronii gen. nov., sp. nov., Strain CCRI-22567T, Isolated from a Vaginal Sample from a Woman with Bacterial Vaginosis.</title>
        <authorList>
            <person name="Maheux A.F."/>
            <person name="Berube E."/>
            <person name="Boudreau D.K."/>
            <person name="Raymond F."/>
            <person name="Corbeil J."/>
            <person name="Roy P.H."/>
            <person name="Boissinot M."/>
            <person name="Omar R.F."/>
        </authorList>
    </citation>
    <scope>NUCLEOTIDE SEQUENCE [LARGE SCALE GENOMIC DNA]</scope>
    <source>
        <strain evidence="5 6">CCRI-22567</strain>
    </source>
</reference>
<evidence type="ECO:0000256" key="4">
    <source>
        <dbReference type="ARBA" id="ARBA00022729"/>
    </source>
</evidence>
<dbReference type="PROSITE" id="PS51257">
    <property type="entry name" value="PROKAR_LIPOPROTEIN"/>
    <property type="match status" value="1"/>
</dbReference>
<dbReference type="Pfam" id="PF13416">
    <property type="entry name" value="SBP_bac_8"/>
    <property type="match status" value="1"/>
</dbReference>
<evidence type="ECO:0000256" key="3">
    <source>
        <dbReference type="ARBA" id="ARBA00022448"/>
    </source>
</evidence>
<dbReference type="SUPFAM" id="SSF53850">
    <property type="entry name" value="Periplasmic binding protein-like II"/>
    <property type="match status" value="1"/>
</dbReference>
<evidence type="ECO:0000256" key="2">
    <source>
        <dbReference type="ARBA" id="ARBA00008520"/>
    </source>
</evidence>
<protein>
    <submittedName>
        <fullName evidence="5">Extracellular solute-binding protein</fullName>
    </submittedName>
</protein>
<comment type="similarity">
    <text evidence="2">Belongs to the bacterial solute-binding protein 1 family.</text>
</comment>
<keyword evidence="6" id="KW-1185">Reference proteome</keyword>
<organism evidence="5 6">
    <name type="scientific">Criibacterium bergeronii</name>
    <dbReference type="NCBI Taxonomy" id="1871336"/>
    <lineage>
        <taxon>Bacteria</taxon>
        <taxon>Bacillati</taxon>
        <taxon>Bacillota</taxon>
        <taxon>Clostridia</taxon>
        <taxon>Peptostreptococcales</taxon>
        <taxon>Filifactoraceae</taxon>
        <taxon>Criibacterium</taxon>
    </lineage>
</organism>
<name>A0A371IKG5_9FIRM</name>
<dbReference type="Gene3D" id="3.40.190.10">
    <property type="entry name" value="Periplasmic binding protein-like II"/>
    <property type="match status" value="1"/>
</dbReference>
<evidence type="ECO:0000313" key="6">
    <source>
        <dbReference type="Proteomes" id="UP000093352"/>
    </source>
</evidence>